<accession>A0A4Y2WV47</accession>
<keyword evidence="2" id="KW-1185">Reference proteome</keyword>
<dbReference type="AlphaFoldDB" id="A0A4Y2WV47"/>
<organism evidence="1 2">
    <name type="scientific">Araneus ventricosus</name>
    <name type="common">Orbweaver spider</name>
    <name type="synonym">Epeira ventricosa</name>
    <dbReference type="NCBI Taxonomy" id="182803"/>
    <lineage>
        <taxon>Eukaryota</taxon>
        <taxon>Metazoa</taxon>
        <taxon>Ecdysozoa</taxon>
        <taxon>Arthropoda</taxon>
        <taxon>Chelicerata</taxon>
        <taxon>Arachnida</taxon>
        <taxon>Araneae</taxon>
        <taxon>Araneomorphae</taxon>
        <taxon>Entelegynae</taxon>
        <taxon>Araneoidea</taxon>
        <taxon>Araneidae</taxon>
        <taxon>Araneus</taxon>
    </lineage>
</organism>
<dbReference type="Proteomes" id="UP000499080">
    <property type="component" value="Unassembled WGS sequence"/>
</dbReference>
<proteinExistence type="predicted"/>
<dbReference type="EMBL" id="BGPR01066929">
    <property type="protein sequence ID" value="GBO41325.1"/>
    <property type="molecule type" value="Genomic_DNA"/>
</dbReference>
<name>A0A4Y2WV47_ARAVE</name>
<protein>
    <submittedName>
        <fullName evidence="1">Uncharacterized protein</fullName>
    </submittedName>
</protein>
<gene>
    <name evidence="1" type="ORF">AVEN_67373_1</name>
</gene>
<comment type="caution">
    <text evidence="1">The sequence shown here is derived from an EMBL/GenBank/DDBJ whole genome shotgun (WGS) entry which is preliminary data.</text>
</comment>
<evidence type="ECO:0000313" key="1">
    <source>
        <dbReference type="EMBL" id="GBO41325.1"/>
    </source>
</evidence>
<sequence>MFYSQVEMEDQHPCFGRQLPCFIFHYVLLNWEEEAELFQKFPSHMLSYFLQWPLSLTFLDNIERLWNLVGNYVLEYMFFLFSEPETNSLFSVPSFKSTTGIYSSEHLVRIWVALWNIGLDSSKSQFLDSYVITSIQYRSGQDEFIENFETSGL</sequence>
<evidence type="ECO:0000313" key="2">
    <source>
        <dbReference type="Proteomes" id="UP000499080"/>
    </source>
</evidence>
<reference evidence="1 2" key="1">
    <citation type="journal article" date="2019" name="Sci. Rep.">
        <title>Orb-weaving spider Araneus ventricosus genome elucidates the spidroin gene catalogue.</title>
        <authorList>
            <person name="Kono N."/>
            <person name="Nakamura H."/>
            <person name="Ohtoshi R."/>
            <person name="Moran D.A.P."/>
            <person name="Shinohara A."/>
            <person name="Yoshida Y."/>
            <person name="Fujiwara M."/>
            <person name="Mori M."/>
            <person name="Tomita M."/>
            <person name="Arakawa K."/>
        </authorList>
    </citation>
    <scope>NUCLEOTIDE SEQUENCE [LARGE SCALE GENOMIC DNA]</scope>
</reference>